<proteinExistence type="predicted"/>
<sequence length="290" mass="33691">MTTRYQLILFLGIVLLVTSCQDHQPAEPHPTRSRFKQMLGIRDSGRDTAHYSTTYEFDEANRPKLLRRLNGVYYYYVIAYEYDVLNRLTLINSETIDSYMPGYDLMGYMLKLTYSPASNYATSWFVTAYDNTGFTYSRHDSIRYELNAAHQLVRKVNYAQLTGLNNMPLGSFYVRDSTSYVYTGGNLTQTREYHLDGAYSQTFITTYEYDTGPNPYLELYGELGDRPELYHSKNNKTKRTDQWVFSLSGQIISTSVRTYVNSYDAQGRLSQVASRDDFDSAKEAYYYEAY</sequence>
<gene>
    <name evidence="1" type="ORF">SAMN05216167_10544</name>
</gene>
<evidence type="ECO:0000313" key="1">
    <source>
        <dbReference type="EMBL" id="SFD43872.1"/>
    </source>
</evidence>
<protein>
    <submittedName>
        <fullName evidence="1">Uncharacterized protein</fullName>
    </submittedName>
</protein>
<organism evidence="1 2">
    <name type="scientific">Spirosoma endophyticum</name>
    <dbReference type="NCBI Taxonomy" id="662367"/>
    <lineage>
        <taxon>Bacteria</taxon>
        <taxon>Pseudomonadati</taxon>
        <taxon>Bacteroidota</taxon>
        <taxon>Cytophagia</taxon>
        <taxon>Cytophagales</taxon>
        <taxon>Cytophagaceae</taxon>
        <taxon>Spirosoma</taxon>
    </lineage>
</organism>
<keyword evidence="2" id="KW-1185">Reference proteome</keyword>
<dbReference type="RefSeq" id="WP_093827359.1">
    <property type="nucleotide sequence ID" value="NZ_FOLQ01000005.1"/>
</dbReference>
<dbReference type="AlphaFoldDB" id="A0A1I1SC22"/>
<reference evidence="1 2" key="1">
    <citation type="submission" date="2016-10" db="EMBL/GenBank/DDBJ databases">
        <authorList>
            <person name="de Groot N.N."/>
        </authorList>
    </citation>
    <scope>NUCLEOTIDE SEQUENCE [LARGE SCALE GENOMIC DNA]</scope>
    <source>
        <strain evidence="1 2">DSM 26130</strain>
    </source>
</reference>
<dbReference type="EMBL" id="FOLQ01000005">
    <property type="protein sequence ID" value="SFD43872.1"/>
    <property type="molecule type" value="Genomic_DNA"/>
</dbReference>
<dbReference type="Proteomes" id="UP000198598">
    <property type="component" value="Unassembled WGS sequence"/>
</dbReference>
<dbReference type="OrthoDB" id="660065at2"/>
<evidence type="ECO:0000313" key="2">
    <source>
        <dbReference type="Proteomes" id="UP000198598"/>
    </source>
</evidence>
<accession>A0A1I1SC22</accession>
<dbReference type="PROSITE" id="PS51257">
    <property type="entry name" value="PROKAR_LIPOPROTEIN"/>
    <property type="match status" value="1"/>
</dbReference>
<name>A0A1I1SC22_9BACT</name>